<proteinExistence type="predicted"/>
<name>A0A4P7N940_PYROR</name>
<dbReference type="AlphaFoldDB" id="A0A4P7N940"/>
<sequence>MTGQAEGTEEKNQVITIKSLICVQKVVDLNADPLRNRPARIAPLNHVRGRFFAAHDLLQSAIVTQNRVEAAEEPKDADEEQTYKGEEVQQRHQLVAPGRPLGLEILRRRALRRRGRLRPSHVGGVRSEYVGERGVGGLIAVRWRRSHGHGRCPWPLLADVAACALRYLSQSAVAAAWCRFPYAAVSFIAERIRLVVGIVSDPHHALWQAFLVRIQV</sequence>
<dbReference type="Proteomes" id="UP000294847">
    <property type="component" value="Chromosome 3"/>
</dbReference>
<dbReference type="EMBL" id="CP034206">
    <property type="protein sequence ID" value="QBZ59023.1"/>
    <property type="molecule type" value="Genomic_DNA"/>
</dbReference>
<protein>
    <submittedName>
        <fullName evidence="1">Uncharacterized protein</fullName>
    </submittedName>
</protein>
<evidence type="ECO:0000313" key="1">
    <source>
        <dbReference type="EMBL" id="QBZ59023.1"/>
    </source>
</evidence>
<accession>A0A4P7N940</accession>
<evidence type="ECO:0000313" key="2">
    <source>
        <dbReference type="Proteomes" id="UP000294847"/>
    </source>
</evidence>
<reference evidence="1 2" key="1">
    <citation type="journal article" date="2019" name="Mol. Biol. Evol.">
        <title>Blast fungal genomes show frequent chromosomal changes, gene gains and losses, and effector gene turnover.</title>
        <authorList>
            <person name="Gomez Luciano L.B."/>
            <person name="Jason Tsai I."/>
            <person name="Chuma I."/>
            <person name="Tosa Y."/>
            <person name="Chen Y.H."/>
            <person name="Li J.Y."/>
            <person name="Li M.Y."/>
            <person name="Jade Lu M.Y."/>
            <person name="Nakayashiki H."/>
            <person name="Li W.H."/>
        </authorList>
    </citation>
    <scope>NUCLEOTIDE SEQUENCE [LARGE SCALE GENOMIC DNA]</scope>
    <source>
        <strain evidence="1">MZ5-1-6</strain>
    </source>
</reference>
<organism evidence="1 2">
    <name type="scientific">Pyricularia oryzae</name>
    <name type="common">Rice blast fungus</name>
    <name type="synonym">Magnaporthe oryzae</name>
    <dbReference type="NCBI Taxonomy" id="318829"/>
    <lineage>
        <taxon>Eukaryota</taxon>
        <taxon>Fungi</taxon>
        <taxon>Dikarya</taxon>
        <taxon>Ascomycota</taxon>
        <taxon>Pezizomycotina</taxon>
        <taxon>Sordariomycetes</taxon>
        <taxon>Sordariomycetidae</taxon>
        <taxon>Magnaporthales</taxon>
        <taxon>Pyriculariaceae</taxon>
        <taxon>Pyricularia</taxon>
    </lineage>
</organism>
<gene>
    <name evidence="1" type="ORF">PoMZ_03983</name>
</gene>